<dbReference type="Proteomes" id="UP000324222">
    <property type="component" value="Unassembled WGS sequence"/>
</dbReference>
<keyword evidence="2" id="KW-1185">Reference proteome</keyword>
<dbReference type="AlphaFoldDB" id="A0A5B7IQX2"/>
<reference evidence="1 2" key="1">
    <citation type="submission" date="2019-05" db="EMBL/GenBank/DDBJ databases">
        <title>Another draft genome of Portunus trituberculatus and its Hox gene families provides insights of decapod evolution.</title>
        <authorList>
            <person name="Jeong J.-H."/>
            <person name="Song I."/>
            <person name="Kim S."/>
            <person name="Choi T."/>
            <person name="Kim D."/>
            <person name="Ryu S."/>
            <person name="Kim W."/>
        </authorList>
    </citation>
    <scope>NUCLEOTIDE SEQUENCE [LARGE SCALE GENOMIC DNA]</scope>
    <source>
        <tissue evidence="1">Muscle</tissue>
    </source>
</reference>
<comment type="caution">
    <text evidence="1">The sequence shown here is derived from an EMBL/GenBank/DDBJ whole genome shotgun (WGS) entry which is preliminary data.</text>
</comment>
<accession>A0A5B7IQX2</accession>
<evidence type="ECO:0000313" key="1">
    <source>
        <dbReference type="EMBL" id="MPC86222.1"/>
    </source>
</evidence>
<name>A0A5B7IQX2_PORTR</name>
<proteinExistence type="predicted"/>
<gene>
    <name evidence="1" type="ORF">E2C01_081042</name>
</gene>
<organism evidence="1 2">
    <name type="scientific">Portunus trituberculatus</name>
    <name type="common">Swimming crab</name>
    <name type="synonym">Neptunus trituberculatus</name>
    <dbReference type="NCBI Taxonomy" id="210409"/>
    <lineage>
        <taxon>Eukaryota</taxon>
        <taxon>Metazoa</taxon>
        <taxon>Ecdysozoa</taxon>
        <taxon>Arthropoda</taxon>
        <taxon>Crustacea</taxon>
        <taxon>Multicrustacea</taxon>
        <taxon>Malacostraca</taxon>
        <taxon>Eumalacostraca</taxon>
        <taxon>Eucarida</taxon>
        <taxon>Decapoda</taxon>
        <taxon>Pleocyemata</taxon>
        <taxon>Brachyura</taxon>
        <taxon>Eubrachyura</taxon>
        <taxon>Portunoidea</taxon>
        <taxon>Portunidae</taxon>
        <taxon>Portuninae</taxon>
        <taxon>Portunus</taxon>
    </lineage>
</organism>
<protein>
    <submittedName>
        <fullName evidence="1">Uncharacterized protein</fullName>
    </submittedName>
</protein>
<evidence type="ECO:0000313" key="2">
    <source>
        <dbReference type="Proteomes" id="UP000324222"/>
    </source>
</evidence>
<dbReference type="EMBL" id="VSRR010070842">
    <property type="protein sequence ID" value="MPC86222.1"/>
    <property type="molecule type" value="Genomic_DNA"/>
</dbReference>
<sequence>MSDIITDLAPQYNLIVWYHFLLIRYFWHYSAYEHIIRLQNEALHLPGCCAIDSLATAIDKLTIVVSLVPLRIDVSAS</sequence>